<keyword evidence="1" id="KW-0732">Signal</keyword>
<evidence type="ECO:0000256" key="1">
    <source>
        <dbReference type="ARBA" id="ARBA00022729"/>
    </source>
</evidence>
<evidence type="ECO:0000313" key="4">
    <source>
        <dbReference type="Proteomes" id="UP001501410"/>
    </source>
</evidence>
<protein>
    <recommendedName>
        <fullName evidence="2">SbsA Ig-like domain-containing protein</fullName>
    </recommendedName>
</protein>
<sequence>MTVKNGLICVALGVLIAGCANIIPPTGGKMDKTPPQLISVSPSDSLLNTRVTRITMRFDEYVTVAEAAKELRVSPTLRSNASMSYSGKTVTIKIPDSLLENNTTYTVNPGKSIRDMHESNIYPAKNFIFSTGAWFDSLQIKGSVEVASTGRKDSSGSTKIMLYAATDSFTSVLKQKPLYTTVTDSKGDFSLVGLPSKSFHIYALSETDNSMVFDKDEELIGFYDATVHPATDTAPVLLRIFREEPDSTRLKADKAQLQSGRISKTPAGSGAPALDTKIFEYRVQTDTGKTDKRTFEINRPLTIYFSRKADSIFVNRIALSSDSSDIELEQQFEYTLDSSKKKMEIISNWQQDRVYTLRLLKGFAKDSSLTDAMPSKWRFHSKKDEDYGTLEIRVPEKYRSPGYLISVKKGDDSVFLKPVDTTVFRLNLLDPGSYSVYIIRDTNKDAIWTTGSLKSKRQPEQVIPYPEIIMVKEGWEHRIDFEPKKK</sequence>
<evidence type="ECO:0000259" key="2">
    <source>
        <dbReference type="Pfam" id="PF13205"/>
    </source>
</evidence>
<keyword evidence="4" id="KW-1185">Reference proteome</keyword>
<comment type="caution">
    <text evidence="3">The sequence shown here is derived from an EMBL/GenBank/DDBJ whole genome shotgun (WGS) entry which is preliminary data.</text>
</comment>
<dbReference type="EMBL" id="BAABEZ010000002">
    <property type="protein sequence ID" value="GAA4449581.1"/>
    <property type="molecule type" value="Genomic_DNA"/>
</dbReference>
<dbReference type="Pfam" id="PF13205">
    <property type="entry name" value="Big_5"/>
    <property type="match status" value="1"/>
</dbReference>
<accession>A0ABP8MHA7</accession>
<organism evidence="3 4">
    <name type="scientific">Rurimicrobium arvi</name>
    <dbReference type="NCBI Taxonomy" id="2049916"/>
    <lineage>
        <taxon>Bacteria</taxon>
        <taxon>Pseudomonadati</taxon>
        <taxon>Bacteroidota</taxon>
        <taxon>Chitinophagia</taxon>
        <taxon>Chitinophagales</taxon>
        <taxon>Chitinophagaceae</taxon>
        <taxon>Rurimicrobium</taxon>
    </lineage>
</organism>
<reference evidence="4" key="1">
    <citation type="journal article" date="2019" name="Int. J. Syst. Evol. Microbiol.">
        <title>The Global Catalogue of Microorganisms (GCM) 10K type strain sequencing project: providing services to taxonomists for standard genome sequencing and annotation.</title>
        <authorList>
            <consortium name="The Broad Institute Genomics Platform"/>
            <consortium name="The Broad Institute Genome Sequencing Center for Infectious Disease"/>
            <person name="Wu L."/>
            <person name="Ma J."/>
        </authorList>
    </citation>
    <scope>NUCLEOTIDE SEQUENCE [LARGE SCALE GENOMIC DNA]</scope>
    <source>
        <strain evidence="4">JCM 31921</strain>
    </source>
</reference>
<evidence type="ECO:0000313" key="3">
    <source>
        <dbReference type="EMBL" id="GAA4449581.1"/>
    </source>
</evidence>
<dbReference type="InterPro" id="IPR032812">
    <property type="entry name" value="SbsA_Ig"/>
</dbReference>
<feature type="domain" description="SbsA Ig-like" evidence="2">
    <location>
        <begin position="31"/>
        <end position="131"/>
    </location>
</feature>
<dbReference type="PROSITE" id="PS51257">
    <property type="entry name" value="PROKAR_LIPOPROTEIN"/>
    <property type="match status" value="1"/>
</dbReference>
<name>A0ABP8MHA7_9BACT</name>
<dbReference type="Proteomes" id="UP001501410">
    <property type="component" value="Unassembled WGS sequence"/>
</dbReference>
<proteinExistence type="predicted"/>
<dbReference type="RefSeq" id="WP_344822167.1">
    <property type="nucleotide sequence ID" value="NZ_BAABEZ010000002.1"/>
</dbReference>
<gene>
    <name evidence="3" type="ORF">GCM10023092_04060</name>
</gene>